<comment type="caution">
    <text evidence="3">The sequence shown here is derived from an EMBL/GenBank/DDBJ whole genome shotgun (WGS) entry which is preliminary data.</text>
</comment>
<feature type="compositionally biased region" description="Low complexity" evidence="1">
    <location>
        <begin position="298"/>
        <end position="327"/>
    </location>
</feature>
<feature type="compositionally biased region" description="Polar residues" evidence="1">
    <location>
        <begin position="676"/>
        <end position="685"/>
    </location>
</feature>
<feature type="chain" id="PRO_5019576913" evidence="2">
    <location>
        <begin position="20"/>
        <end position="685"/>
    </location>
</feature>
<gene>
    <name evidence="3" type="ORF">B0A52_04141</name>
</gene>
<accession>A0A438NAU3</accession>
<dbReference type="Proteomes" id="UP000288859">
    <property type="component" value="Unassembled WGS sequence"/>
</dbReference>
<feature type="region of interest" description="Disordered" evidence="1">
    <location>
        <begin position="366"/>
        <end position="416"/>
    </location>
</feature>
<feature type="region of interest" description="Disordered" evidence="1">
    <location>
        <begin position="275"/>
        <end position="354"/>
    </location>
</feature>
<evidence type="ECO:0000313" key="3">
    <source>
        <dbReference type="EMBL" id="RVX72742.1"/>
    </source>
</evidence>
<feature type="compositionally biased region" description="Low complexity" evidence="1">
    <location>
        <begin position="617"/>
        <end position="670"/>
    </location>
</feature>
<name>A0A438NAU3_EXOME</name>
<protein>
    <submittedName>
        <fullName evidence="3">Uncharacterized protein</fullName>
    </submittedName>
</protein>
<proteinExistence type="predicted"/>
<feature type="compositionally biased region" description="Polar residues" evidence="1">
    <location>
        <begin position="366"/>
        <end position="376"/>
    </location>
</feature>
<feature type="compositionally biased region" description="Polar residues" evidence="1">
    <location>
        <begin position="329"/>
        <end position="343"/>
    </location>
</feature>
<organism evidence="3 4">
    <name type="scientific">Exophiala mesophila</name>
    <name type="common">Black yeast-like fungus</name>
    <dbReference type="NCBI Taxonomy" id="212818"/>
    <lineage>
        <taxon>Eukaryota</taxon>
        <taxon>Fungi</taxon>
        <taxon>Dikarya</taxon>
        <taxon>Ascomycota</taxon>
        <taxon>Pezizomycotina</taxon>
        <taxon>Eurotiomycetes</taxon>
        <taxon>Chaetothyriomycetidae</taxon>
        <taxon>Chaetothyriales</taxon>
        <taxon>Herpotrichiellaceae</taxon>
        <taxon>Exophiala</taxon>
    </lineage>
</organism>
<feature type="region of interest" description="Disordered" evidence="1">
    <location>
        <begin position="609"/>
        <end position="685"/>
    </location>
</feature>
<feature type="compositionally biased region" description="Low complexity" evidence="1">
    <location>
        <begin position="277"/>
        <end position="286"/>
    </location>
</feature>
<evidence type="ECO:0000313" key="4">
    <source>
        <dbReference type="Proteomes" id="UP000288859"/>
    </source>
</evidence>
<reference evidence="3 4" key="1">
    <citation type="submission" date="2017-03" db="EMBL/GenBank/DDBJ databases">
        <title>Genomes of endolithic fungi from Antarctica.</title>
        <authorList>
            <person name="Coleine C."/>
            <person name="Masonjones S."/>
            <person name="Stajich J.E."/>
        </authorList>
    </citation>
    <scope>NUCLEOTIDE SEQUENCE [LARGE SCALE GENOMIC DNA]</scope>
    <source>
        <strain evidence="3 4">CCFEE 6314</strain>
    </source>
</reference>
<dbReference type="AlphaFoldDB" id="A0A438NAU3"/>
<feature type="signal peptide" evidence="2">
    <location>
        <begin position="1"/>
        <end position="19"/>
    </location>
</feature>
<dbReference type="OrthoDB" id="4121018at2759"/>
<keyword evidence="2" id="KW-0732">Signal</keyword>
<evidence type="ECO:0000256" key="1">
    <source>
        <dbReference type="SAM" id="MobiDB-lite"/>
    </source>
</evidence>
<evidence type="ECO:0000256" key="2">
    <source>
        <dbReference type="SAM" id="SignalP"/>
    </source>
</evidence>
<sequence>MQLTTLFTALAAGVTLASGKVLTVIDPCPQVTTSHRLSTITAQHQVISTCAPTTACFFRKCSTIYPPVPTTWVSTTIPCDYDGNKHSSTLVTKITQPVTCSASSSSLTKVTSVPVTVNNKVFTKTITLEMTARKEWSAKYENLGPLAMPGYPGSGLCKDCTAKDGSIIQVFNVKECRSNAKGTECVLYDETRVLPAPATVITQAACPVRTSVPSAGTYTFKFPQTVPARTVTIKEQVVTYTKTVWNAYVTRVCNGPTNFDFTTTVTKTLFVRPPPATSAVTTSAAPKGWEDWVAPQPTSTSGSTKKSTSSTRRPALATSTSTTSHSRSIIETFSTSTASSSIGPVQPGTTTTTSLSRSIIETFSTSTASSSIGPVQSGTTTTLSTYTTQPSSTTTSSFSLTGLPEPPTTSHTRSFTFSTDSSRSVLPLPAQTCVQPSLSAPNSAQVTAALNQWVSDITTVNSFLERVLAQPPPVLHEHEIEDIAREIYITAFDEPCQLFTLVSAIENAGRTSEASQCAFNDLANSAVPVFPTFVLGSLADVIRDPSRLFIEAEIINHRRCCNVLRDVDVLFQATSETYPGLLMTAPRPSTCQAVDCSTLRDPPAATCSALPFDPINPTSTTSSPPTLPTTTTTSPPHFDPTTTTTSPPHFDPTTTTTSPPYFDPTTTTSPYVEPPVTSTSSTMIP</sequence>
<dbReference type="EMBL" id="NAJM01000011">
    <property type="protein sequence ID" value="RVX72742.1"/>
    <property type="molecule type" value="Genomic_DNA"/>
</dbReference>
<dbReference type="VEuPathDB" id="FungiDB:PV10_03345"/>
<feature type="compositionally biased region" description="Low complexity" evidence="1">
    <location>
        <begin position="377"/>
        <end position="401"/>
    </location>
</feature>